<evidence type="ECO:0000313" key="2">
    <source>
        <dbReference type="Proteomes" id="UP000070053"/>
    </source>
</evidence>
<evidence type="ECO:0000313" key="1">
    <source>
        <dbReference type="EMBL" id="KXT88580.1"/>
    </source>
</evidence>
<proteinExistence type="predicted"/>
<organism evidence="1 2">
    <name type="scientific">Streptococcus oralis</name>
    <dbReference type="NCBI Taxonomy" id="1303"/>
    <lineage>
        <taxon>Bacteria</taxon>
        <taxon>Bacillati</taxon>
        <taxon>Bacillota</taxon>
        <taxon>Bacilli</taxon>
        <taxon>Lactobacillales</taxon>
        <taxon>Streptococcaceae</taxon>
        <taxon>Streptococcus</taxon>
    </lineage>
</organism>
<protein>
    <submittedName>
        <fullName evidence="1">Uncharacterized protein</fullName>
    </submittedName>
</protein>
<dbReference type="PATRIC" id="fig|1303.81.peg.2434"/>
<dbReference type="AlphaFoldDB" id="A0A139PGR9"/>
<sequence>MSPNQQFSSPAEMIVAAAEEILYDGYQYEDTNEYEDLFADDVM</sequence>
<dbReference type="Proteomes" id="UP000070053">
    <property type="component" value="Unassembled WGS sequence"/>
</dbReference>
<comment type="caution">
    <text evidence="1">The sequence shown here is derived from an EMBL/GenBank/DDBJ whole genome shotgun (WGS) entry which is preliminary data.</text>
</comment>
<dbReference type="EMBL" id="LQZP01000567">
    <property type="protein sequence ID" value="KXT88580.1"/>
    <property type="molecule type" value="Genomic_DNA"/>
</dbReference>
<name>A0A139PGR9_STROR</name>
<gene>
    <name evidence="1" type="ORF">SORDD21_01905</name>
</gene>
<reference evidence="1 2" key="1">
    <citation type="submission" date="2016-01" db="EMBL/GenBank/DDBJ databases">
        <title>Highly variable Streptococcus oralis are common among viridans streptococci isolated from primates.</title>
        <authorList>
            <person name="Denapaite D."/>
            <person name="Rieger M."/>
            <person name="Koendgen S."/>
            <person name="Brueckner R."/>
            <person name="Ochigava I."/>
            <person name="Kappeler P."/>
            <person name="Maetz-Rensing K."/>
            <person name="Leendertz F."/>
            <person name="Hakenbeck R."/>
        </authorList>
    </citation>
    <scope>NUCLEOTIDE SEQUENCE [LARGE SCALE GENOMIC DNA]</scope>
    <source>
        <strain evidence="1 2">DD21</strain>
    </source>
</reference>
<accession>A0A139PGR9</accession>